<dbReference type="RefSeq" id="WP_057930695.1">
    <property type="nucleotide sequence ID" value="NZ_LMZQ01000001.1"/>
</dbReference>
<dbReference type="STRING" id="687842.ASU31_01915"/>
<accession>A0A0T5VW28</accession>
<proteinExistence type="predicted"/>
<keyword evidence="3" id="KW-1185">Reference proteome</keyword>
<evidence type="ECO:0000313" key="3">
    <source>
        <dbReference type="Proteomes" id="UP000051950"/>
    </source>
</evidence>
<gene>
    <name evidence="2" type="ORF">ASU31_01915</name>
</gene>
<protein>
    <recommendedName>
        <fullName evidence="4">DUF393 domain-containing protein</fullName>
    </recommendedName>
</protein>
<reference evidence="2 3" key="1">
    <citation type="submission" date="2015-11" db="EMBL/GenBank/DDBJ databases">
        <title>Sequence of Pedobacter ginsenosidimutans.</title>
        <authorList>
            <person name="Carson E."/>
            <person name="Keyser V."/>
            <person name="Newman J."/>
            <person name="Miller J."/>
        </authorList>
    </citation>
    <scope>NUCLEOTIDE SEQUENCE [LARGE SCALE GENOMIC DNA]</scope>
    <source>
        <strain evidence="2 3">KACC 14530</strain>
    </source>
</reference>
<evidence type="ECO:0000256" key="1">
    <source>
        <dbReference type="SAM" id="Phobius"/>
    </source>
</evidence>
<evidence type="ECO:0000313" key="2">
    <source>
        <dbReference type="EMBL" id="KRT18065.1"/>
    </source>
</evidence>
<feature type="transmembrane region" description="Helical" evidence="1">
    <location>
        <begin position="219"/>
        <end position="238"/>
    </location>
</feature>
<keyword evidence="1" id="KW-0812">Transmembrane</keyword>
<feature type="transmembrane region" description="Helical" evidence="1">
    <location>
        <begin position="134"/>
        <end position="155"/>
    </location>
</feature>
<keyword evidence="1" id="KW-0472">Membrane</keyword>
<organism evidence="2 3">
    <name type="scientific">Pedobacter ginsenosidimutans</name>
    <dbReference type="NCBI Taxonomy" id="687842"/>
    <lineage>
        <taxon>Bacteria</taxon>
        <taxon>Pseudomonadati</taxon>
        <taxon>Bacteroidota</taxon>
        <taxon>Sphingobacteriia</taxon>
        <taxon>Sphingobacteriales</taxon>
        <taxon>Sphingobacteriaceae</taxon>
        <taxon>Pedobacter</taxon>
    </lineage>
</organism>
<feature type="transmembrane region" description="Helical" evidence="1">
    <location>
        <begin position="167"/>
        <end position="186"/>
    </location>
</feature>
<feature type="transmembrane region" description="Helical" evidence="1">
    <location>
        <begin position="250"/>
        <end position="269"/>
    </location>
</feature>
<dbReference type="AlphaFoldDB" id="A0A0T5VW28"/>
<dbReference type="Proteomes" id="UP000051950">
    <property type="component" value="Unassembled WGS sequence"/>
</dbReference>
<name>A0A0T5VW28_9SPHI</name>
<sequence length="271" mass="31432">MKTLKNHVILFDNECPMCYAYTKTFVKTGMLAKGGRKAYQNMPENICPLVDKQRAANEIALVNTENGEVTYGIQSLFKIIAHAMPIFKPLFLFRPFVYLMRKFYAFISYNRKVIIPAAVKENTIQPSFKIQYRLAYLLSTWFVTAYILTAYAHLLTDFVPLGSQYREYLICGGQMFFQGIIIVFYKKEKLWDYLGNIMTISFAGALLLLPVLVIAQYLIIPPIFFILYFLIVAGLMFLEHLRRSKLLQLGWTMSITWVLYRLIVLGLIFTL</sequence>
<feature type="transmembrane region" description="Helical" evidence="1">
    <location>
        <begin position="193"/>
        <end position="213"/>
    </location>
</feature>
<comment type="caution">
    <text evidence="2">The sequence shown here is derived from an EMBL/GenBank/DDBJ whole genome shotgun (WGS) entry which is preliminary data.</text>
</comment>
<evidence type="ECO:0008006" key="4">
    <source>
        <dbReference type="Google" id="ProtNLM"/>
    </source>
</evidence>
<dbReference type="EMBL" id="LMZQ01000001">
    <property type="protein sequence ID" value="KRT18065.1"/>
    <property type="molecule type" value="Genomic_DNA"/>
</dbReference>
<keyword evidence="1" id="KW-1133">Transmembrane helix</keyword>
<dbReference type="OrthoDB" id="671850at2"/>